<keyword evidence="8" id="KW-1185">Reference proteome</keyword>
<evidence type="ECO:0000313" key="7">
    <source>
        <dbReference type="EMBL" id="UWZ85757.1"/>
    </source>
</evidence>
<dbReference type="Proteomes" id="UP001059380">
    <property type="component" value="Chromosome"/>
</dbReference>
<name>A0A9J7BXB0_9BACT</name>
<dbReference type="EMBL" id="CP093313">
    <property type="protein sequence ID" value="UWZ85757.1"/>
    <property type="molecule type" value="Genomic_DNA"/>
</dbReference>
<dbReference type="InterPro" id="IPR036640">
    <property type="entry name" value="ABC1_TM_sf"/>
</dbReference>
<accession>A0A9J7BXB0</accession>
<evidence type="ECO:0000256" key="4">
    <source>
        <dbReference type="ARBA" id="ARBA00023136"/>
    </source>
</evidence>
<evidence type="ECO:0000313" key="8">
    <source>
        <dbReference type="Proteomes" id="UP001059380"/>
    </source>
</evidence>
<evidence type="ECO:0000256" key="3">
    <source>
        <dbReference type="ARBA" id="ARBA00022989"/>
    </source>
</evidence>
<keyword evidence="2 6" id="KW-0812">Transmembrane</keyword>
<dbReference type="RefSeq" id="WP_260795355.1">
    <property type="nucleotide sequence ID" value="NZ_CP093313.1"/>
</dbReference>
<protein>
    <submittedName>
        <fullName evidence="7">Uncharacterized protein</fullName>
    </submittedName>
</protein>
<feature type="region of interest" description="Disordered" evidence="5">
    <location>
        <begin position="110"/>
        <end position="140"/>
    </location>
</feature>
<evidence type="ECO:0000256" key="2">
    <source>
        <dbReference type="ARBA" id="ARBA00022692"/>
    </source>
</evidence>
<feature type="transmembrane region" description="Helical" evidence="6">
    <location>
        <begin position="16"/>
        <end position="41"/>
    </location>
</feature>
<dbReference type="SUPFAM" id="SSF90123">
    <property type="entry name" value="ABC transporter transmembrane region"/>
    <property type="match status" value="1"/>
</dbReference>
<organism evidence="7 8">
    <name type="scientific">Occallatibacter riparius</name>
    <dbReference type="NCBI Taxonomy" id="1002689"/>
    <lineage>
        <taxon>Bacteria</taxon>
        <taxon>Pseudomonadati</taxon>
        <taxon>Acidobacteriota</taxon>
        <taxon>Terriglobia</taxon>
        <taxon>Terriglobales</taxon>
        <taxon>Acidobacteriaceae</taxon>
        <taxon>Occallatibacter</taxon>
    </lineage>
</organism>
<sequence>MFAELNRLLSPFRRGFAWYIVLTLIRQAMVVGGGYGLVLLIRTYEHNSAQSVLIAVAVLAAYKLLLDGLDQAMGWKFAKHVSYPMFRQLSVGVFSKLLQPRSGLAPVGIERRTSRRNHQRTQQIRADKRKPGARGVPPARDGVDELVPAASLRRCLVLDCRTPNLLRTILLAVDRGEPPLREIPRDALPALRRR</sequence>
<evidence type="ECO:0000256" key="1">
    <source>
        <dbReference type="ARBA" id="ARBA00004651"/>
    </source>
</evidence>
<keyword evidence="4 6" id="KW-0472">Membrane</keyword>
<evidence type="ECO:0000256" key="6">
    <source>
        <dbReference type="SAM" id="Phobius"/>
    </source>
</evidence>
<dbReference type="GO" id="GO:0005524">
    <property type="term" value="F:ATP binding"/>
    <property type="evidence" value="ECO:0007669"/>
    <property type="project" value="InterPro"/>
</dbReference>
<dbReference type="KEGG" id="orp:MOP44_07380"/>
<comment type="subcellular location">
    <subcellularLocation>
        <location evidence="1">Cell membrane</location>
        <topology evidence="1">Multi-pass membrane protein</topology>
    </subcellularLocation>
</comment>
<dbReference type="GO" id="GO:0005886">
    <property type="term" value="C:plasma membrane"/>
    <property type="evidence" value="ECO:0007669"/>
    <property type="project" value="UniProtKB-SubCell"/>
</dbReference>
<proteinExistence type="predicted"/>
<dbReference type="AlphaFoldDB" id="A0A9J7BXB0"/>
<keyword evidence="3 6" id="KW-1133">Transmembrane helix</keyword>
<gene>
    <name evidence="7" type="ORF">MOP44_07380</name>
</gene>
<evidence type="ECO:0000256" key="5">
    <source>
        <dbReference type="SAM" id="MobiDB-lite"/>
    </source>
</evidence>
<reference evidence="7" key="1">
    <citation type="submission" date="2021-04" db="EMBL/GenBank/DDBJ databases">
        <title>Phylogenetic analysis of Acidobacteriaceae.</title>
        <authorList>
            <person name="Qiu L."/>
            <person name="Zhang Q."/>
        </authorList>
    </citation>
    <scope>NUCLEOTIDE SEQUENCE</scope>
    <source>
        <strain evidence="7">DSM 25168</strain>
    </source>
</reference>